<evidence type="ECO:0000259" key="3">
    <source>
        <dbReference type="PROSITE" id="PS51186"/>
    </source>
</evidence>
<name>A0AAD5X8K2_9FUNG</name>
<evidence type="ECO:0000256" key="2">
    <source>
        <dbReference type="ARBA" id="ARBA00023315"/>
    </source>
</evidence>
<evidence type="ECO:0000256" key="1">
    <source>
        <dbReference type="ARBA" id="ARBA00022679"/>
    </source>
</evidence>
<gene>
    <name evidence="4" type="primary">NAT5</name>
    <name evidence="4" type="ORF">HK097_002309</name>
</gene>
<dbReference type="GO" id="GO:0031416">
    <property type="term" value="C:NatB complex"/>
    <property type="evidence" value="ECO:0007669"/>
    <property type="project" value="TreeGrafter"/>
</dbReference>
<dbReference type="InterPro" id="IPR051646">
    <property type="entry name" value="NatB_acetyltransferase_subunit"/>
</dbReference>
<sequence>MGKAEGTGKLWHGHVTAVTVAPEFRRWGLSTKLMKILEEVSEKIYNTYFVDLFVRSSNSIAIGMYEQLGYNIYRTVIKYYTGATAEDAF</sequence>
<protein>
    <submittedName>
        <fullName evidence="4">N-acetyltransferase 5</fullName>
    </submittedName>
</protein>
<dbReference type="InterPro" id="IPR016181">
    <property type="entry name" value="Acyl_CoA_acyltransferase"/>
</dbReference>
<organism evidence="4 5">
    <name type="scientific">Rhizophlyctis rosea</name>
    <dbReference type="NCBI Taxonomy" id="64517"/>
    <lineage>
        <taxon>Eukaryota</taxon>
        <taxon>Fungi</taxon>
        <taxon>Fungi incertae sedis</taxon>
        <taxon>Chytridiomycota</taxon>
        <taxon>Chytridiomycota incertae sedis</taxon>
        <taxon>Chytridiomycetes</taxon>
        <taxon>Rhizophlyctidales</taxon>
        <taxon>Rhizophlyctidaceae</taxon>
        <taxon>Rhizophlyctis</taxon>
    </lineage>
</organism>
<keyword evidence="5" id="KW-1185">Reference proteome</keyword>
<feature type="domain" description="N-acetyltransferase" evidence="3">
    <location>
        <begin position="1"/>
        <end position="89"/>
    </location>
</feature>
<dbReference type="PANTHER" id="PTHR45910:SF1">
    <property type="entry name" value="N-ALPHA-ACETYLTRANSFERASE 20"/>
    <property type="match status" value="1"/>
</dbReference>
<evidence type="ECO:0000313" key="5">
    <source>
        <dbReference type="Proteomes" id="UP001212841"/>
    </source>
</evidence>
<dbReference type="Gene3D" id="3.40.630.30">
    <property type="match status" value="1"/>
</dbReference>
<dbReference type="PROSITE" id="PS51186">
    <property type="entry name" value="GNAT"/>
    <property type="match status" value="1"/>
</dbReference>
<accession>A0AAD5X8K2</accession>
<dbReference type="Pfam" id="PF00583">
    <property type="entry name" value="Acetyltransf_1"/>
    <property type="match status" value="1"/>
</dbReference>
<keyword evidence="1" id="KW-0808">Transferase</keyword>
<dbReference type="PANTHER" id="PTHR45910">
    <property type="entry name" value="N-ALPHA-ACETYLTRANSFERASE 20"/>
    <property type="match status" value="1"/>
</dbReference>
<dbReference type="InterPro" id="IPR000182">
    <property type="entry name" value="GNAT_dom"/>
</dbReference>
<reference evidence="4" key="1">
    <citation type="submission" date="2020-05" db="EMBL/GenBank/DDBJ databases">
        <title>Phylogenomic resolution of chytrid fungi.</title>
        <authorList>
            <person name="Stajich J.E."/>
            <person name="Amses K."/>
            <person name="Simmons R."/>
            <person name="Seto K."/>
            <person name="Myers J."/>
            <person name="Bonds A."/>
            <person name="Quandt C.A."/>
            <person name="Barry K."/>
            <person name="Liu P."/>
            <person name="Grigoriev I."/>
            <person name="Longcore J.E."/>
            <person name="James T.Y."/>
        </authorList>
    </citation>
    <scope>NUCLEOTIDE SEQUENCE</scope>
    <source>
        <strain evidence="4">JEL0318</strain>
    </source>
</reference>
<dbReference type="EMBL" id="JADGJD010000015">
    <property type="protein sequence ID" value="KAJ3056931.1"/>
    <property type="molecule type" value="Genomic_DNA"/>
</dbReference>
<comment type="caution">
    <text evidence="4">The sequence shown here is derived from an EMBL/GenBank/DDBJ whole genome shotgun (WGS) entry which is preliminary data.</text>
</comment>
<keyword evidence="2" id="KW-0012">Acyltransferase</keyword>
<dbReference type="SUPFAM" id="SSF55729">
    <property type="entry name" value="Acyl-CoA N-acyltransferases (Nat)"/>
    <property type="match status" value="1"/>
</dbReference>
<dbReference type="Proteomes" id="UP001212841">
    <property type="component" value="Unassembled WGS sequence"/>
</dbReference>
<feature type="non-terminal residue" evidence="4">
    <location>
        <position position="1"/>
    </location>
</feature>
<dbReference type="AlphaFoldDB" id="A0AAD5X8K2"/>
<dbReference type="GO" id="GO:0004596">
    <property type="term" value="F:protein-N-terminal amino-acid acetyltransferase activity"/>
    <property type="evidence" value="ECO:0007669"/>
    <property type="project" value="TreeGrafter"/>
</dbReference>
<evidence type="ECO:0000313" key="4">
    <source>
        <dbReference type="EMBL" id="KAJ3056931.1"/>
    </source>
</evidence>
<proteinExistence type="predicted"/>